<comment type="catalytic activity">
    <reaction evidence="9 10">
        <text>(R)-pantoate + NADP(+) = 2-dehydropantoate + NADPH + H(+)</text>
        <dbReference type="Rhea" id="RHEA:16233"/>
        <dbReference type="ChEBI" id="CHEBI:11561"/>
        <dbReference type="ChEBI" id="CHEBI:15378"/>
        <dbReference type="ChEBI" id="CHEBI:15980"/>
        <dbReference type="ChEBI" id="CHEBI:57783"/>
        <dbReference type="ChEBI" id="CHEBI:58349"/>
        <dbReference type="EC" id="1.1.1.169"/>
    </reaction>
</comment>
<dbReference type="InterPro" id="IPR013332">
    <property type="entry name" value="KPR_N"/>
</dbReference>
<sequence length="347" mass="35880">MRICIVGAGAIGGHLAGRLAKAGADLSVLARGATLAAIRAEGLRVLAADGEMLARPRVAEHAAELGPQDAVLVCTKVPALGAVARGIGPLLGPETPVAFVTNGIPWWYFHAVGGAEEGQRVPEADPDGAVWDLVGPRRAIGGVIYSACHVPAPGVVEVTSRTSKLILGEPDGARSARAQALAGLFKAGGLPCSVSADIRTDVWAKLLNNLSNGPICVLTRRNMRDTFRDAAVRQAAVQVVREGMAIAAAMGRPVPGAAEERIDLSANIPHKPSILQDLEAGRPMEVDALFQVVLRLARERGVPAPMLELLVAMMAQAAEAAGLYSPAEAAGLYAPAEAAGQSPRREG</sequence>
<dbReference type="InterPro" id="IPR008927">
    <property type="entry name" value="6-PGluconate_DH-like_C_sf"/>
</dbReference>
<proteinExistence type="inferred from homology"/>
<evidence type="ECO:0000313" key="13">
    <source>
        <dbReference type="EMBL" id="MBK1658721.1"/>
    </source>
</evidence>
<dbReference type="InterPro" id="IPR013328">
    <property type="entry name" value="6PGD_dom2"/>
</dbReference>
<keyword evidence="5 10" id="KW-0566">Pantothenate biosynthesis</keyword>
<dbReference type="PANTHER" id="PTHR21708:SF45">
    <property type="entry name" value="2-DEHYDROPANTOATE 2-REDUCTASE"/>
    <property type="match status" value="1"/>
</dbReference>
<dbReference type="InterPro" id="IPR013752">
    <property type="entry name" value="KPA_reductase"/>
</dbReference>
<evidence type="ECO:0000313" key="14">
    <source>
        <dbReference type="Proteomes" id="UP000697995"/>
    </source>
</evidence>
<comment type="caution">
    <text evidence="13">The sequence shown here is derived from an EMBL/GenBank/DDBJ whole genome shotgun (WGS) entry which is preliminary data.</text>
</comment>
<dbReference type="Pfam" id="PF02558">
    <property type="entry name" value="ApbA"/>
    <property type="match status" value="1"/>
</dbReference>
<dbReference type="EMBL" id="NRSG01000064">
    <property type="protein sequence ID" value="MBK1658721.1"/>
    <property type="molecule type" value="Genomic_DNA"/>
</dbReference>
<gene>
    <name evidence="13" type="ORF">CKO45_10810</name>
</gene>
<dbReference type="SUPFAM" id="SSF48179">
    <property type="entry name" value="6-phosphogluconate dehydrogenase C-terminal domain-like"/>
    <property type="match status" value="1"/>
</dbReference>
<dbReference type="InterPro" id="IPR036291">
    <property type="entry name" value="NAD(P)-bd_dom_sf"/>
</dbReference>
<feature type="domain" description="Ketopantoate reductase C-terminal" evidence="12">
    <location>
        <begin position="197"/>
        <end position="316"/>
    </location>
</feature>
<dbReference type="NCBIfam" id="NF005089">
    <property type="entry name" value="PRK06522.1-4"/>
    <property type="match status" value="1"/>
</dbReference>
<dbReference type="Gene3D" id="1.10.1040.10">
    <property type="entry name" value="N-(1-d-carboxylethyl)-l-norvaline Dehydrogenase, domain 2"/>
    <property type="match status" value="1"/>
</dbReference>
<dbReference type="RefSeq" id="WP_133220612.1">
    <property type="nucleotide sequence ID" value="NZ_NRSG01000064.1"/>
</dbReference>
<comment type="function">
    <text evidence="10">Catalyzes the NADPH-dependent reduction of ketopantoate into pantoic acid.</text>
</comment>
<reference evidence="13 14" key="1">
    <citation type="journal article" date="2020" name="Microorganisms">
        <title>Osmotic Adaptation and Compatible Solute Biosynthesis of Phototrophic Bacteria as Revealed from Genome Analyses.</title>
        <authorList>
            <person name="Imhoff J.F."/>
            <person name="Rahn T."/>
            <person name="Kunzel S."/>
            <person name="Keller A."/>
            <person name="Neulinger S.C."/>
        </authorList>
    </citation>
    <scope>NUCLEOTIDE SEQUENCE [LARGE SCALE GENOMIC DNA]</scope>
    <source>
        <strain evidence="13 14">DSM 15382</strain>
    </source>
</reference>
<evidence type="ECO:0000259" key="12">
    <source>
        <dbReference type="Pfam" id="PF08546"/>
    </source>
</evidence>
<evidence type="ECO:0000256" key="6">
    <source>
        <dbReference type="ARBA" id="ARBA00022857"/>
    </source>
</evidence>
<evidence type="ECO:0000259" key="11">
    <source>
        <dbReference type="Pfam" id="PF02558"/>
    </source>
</evidence>
<dbReference type="SUPFAM" id="SSF51735">
    <property type="entry name" value="NAD(P)-binding Rossmann-fold domains"/>
    <property type="match status" value="1"/>
</dbReference>
<evidence type="ECO:0000256" key="1">
    <source>
        <dbReference type="ARBA" id="ARBA00004994"/>
    </source>
</evidence>
<dbReference type="EC" id="1.1.1.169" evidence="3 10"/>
<keyword evidence="14" id="KW-1185">Reference proteome</keyword>
<keyword evidence="7 10" id="KW-0560">Oxidoreductase</keyword>
<evidence type="ECO:0000256" key="10">
    <source>
        <dbReference type="RuleBase" id="RU362068"/>
    </source>
</evidence>
<evidence type="ECO:0000256" key="8">
    <source>
        <dbReference type="ARBA" id="ARBA00032024"/>
    </source>
</evidence>
<accession>A0ABS1CW23</accession>
<dbReference type="NCBIfam" id="TIGR00745">
    <property type="entry name" value="apbA_panE"/>
    <property type="match status" value="1"/>
</dbReference>
<dbReference type="Proteomes" id="UP000697995">
    <property type="component" value="Unassembled WGS sequence"/>
</dbReference>
<feature type="domain" description="Ketopantoate reductase N-terminal" evidence="11">
    <location>
        <begin position="3"/>
        <end position="170"/>
    </location>
</feature>
<evidence type="ECO:0000256" key="7">
    <source>
        <dbReference type="ARBA" id="ARBA00023002"/>
    </source>
</evidence>
<protein>
    <recommendedName>
        <fullName evidence="4 10">2-dehydropantoate 2-reductase</fullName>
        <ecNumber evidence="3 10">1.1.1.169</ecNumber>
    </recommendedName>
    <alternativeName>
        <fullName evidence="8 10">Ketopantoate reductase</fullName>
    </alternativeName>
</protein>
<evidence type="ECO:0000256" key="2">
    <source>
        <dbReference type="ARBA" id="ARBA00007870"/>
    </source>
</evidence>
<name>A0ABS1CW23_9PROT</name>
<dbReference type="PANTHER" id="PTHR21708">
    <property type="entry name" value="PROBABLE 2-DEHYDROPANTOATE 2-REDUCTASE"/>
    <property type="match status" value="1"/>
</dbReference>
<evidence type="ECO:0000256" key="5">
    <source>
        <dbReference type="ARBA" id="ARBA00022655"/>
    </source>
</evidence>
<comment type="pathway">
    <text evidence="1 10">Cofactor biosynthesis; (R)-pantothenate biosynthesis; (R)-pantoate from 3-methyl-2-oxobutanoate: step 2/2.</text>
</comment>
<dbReference type="Gene3D" id="3.40.50.720">
    <property type="entry name" value="NAD(P)-binding Rossmann-like Domain"/>
    <property type="match status" value="1"/>
</dbReference>
<comment type="similarity">
    <text evidence="2 10">Belongs to the ketopantoate reductase family.</text>
</comment>
<evidence type="ECO:0000256" key="9">
    <source>
        <dbReference type="ARBA" id="ARBA00048793"/>
    </source>
</evidence>
<dbReference type="InterPro" id="IPR003710">
    <property type="entry name" value="ApbA"/>
</dbReference>
<organism evidence="13 14">
    <name type="scientific">Paracraurococcus ruber</name>
    <dbReference type="NCBI Taxonomy" id="77675"/>
    <lineage>
        <taxon>Bacteria</taxon>
        <taxon>Pseudomonadati</taxon>
        <taxon>Pseudomonadota</taxon>
        <taxon>Alphaproteobacteria</taxon>
        <taxon>Acetobacterales</taxon>
        <taxon>Roseomonadaceae</taxon>
        <taxon>Paracraurococcus</taxon>
    </lineage>
</organism>
<keyword evidence="6 10" id="KW-0521">NADP</keyword>
<evidence type="ECO:0000256" key="3">
    <source>
        <dbReference type="ARBA" id="ARBA00013014"/>
    </source>
</evidence>
<dbReference type="Pfam" id="PF08546">
    <property type="entry name" value="ApbA_C"/>
    <property type="match status" value="1"/>
</dbReference>
<dbReference type="InterPro" id="IPR051402">
    <property type="entry name" value="KPR-Related"/>
</dbReference>
<evidence type="ECO:0000256" key="4">
    <source>
        <dbReference type="ARBA" id="ARBA00019465"/>
    </source>
</evidence>